<gene>
    <name evidence="6" type="ORF">ACFPQB_10395</name>
</gene>
<feature type="region of interest" description="Disordered" evidence="4">
    <location>
        <begin position="43"/>
        <end position="70"/>
    </location>
</feature>
<feature type="compositionally biased region" description="Polar residues" evidence="4">
    <location>
        <begin position="43"/>
        <end position="58"/>
    </location>
</feature>
<comment type="similarity">
    <text evidence="2">Belongs to the bacterial solute-binding protein 2 family.</text>
</comment>
<dbReference type="PANTHER" id="PTHR46847:SF1">
    <property type="entry name" value="D-ALLOSE-BINDING PERIPLASMIC PROTEIN-RELATED"/>
    <property type="match status" value="1"/>
</dbReference>
<protein>
    <submittedName>
        <fullName evidence="6">Sugar ABC transporter substrate-binding protein</fullName>
    </submittedName>
</protein>
<accession>A0ABW0ZGD8</accession>
<comment type="caution">
    <text evidence="6">The sequence shown here is derived from an EMBL/GenBank/DDBJ whole genome shotgun (WGS) entry which is preliminary data.</text>
</comment>
<dbReference type="SUPFAM" id="SSF53822">
    <property type="entry name" value="Periplasmic binding protein-like I"/>
    <property type="match status" value="1"/>
</dbReference>
<organism evidence="6 7">
    <name type="scientific">Nocardioides vastitatis</name>
    <dbReference type="NCBI Taxonomy" id="2568655"/>
    <lineage>
        <taxon>Bacteria</taxon>
        <taxon>Bacillati</taxon>
        <taxon>Actinomycetota</taxon>
        <taxon>Actinomycetes</taxon>
        <taxon>Propionibacteriales</taxon>
        <taxon>Nocardioidaceae</taxon>
        <taxon>Nocardioides</taxon>
    </lineage>
</organism>
<evidence type="ECO:0000256" key="4">
    <source>
        <dbReference type="SAM" id="MobiDB-lite"/>
    </source>
</evidence>
<feature type="compositionally biased region" description="Basic and acidic residues" evidence="4">
    <location>
        <begin position="59"/>
        <end position="70"/>
    </location>
</feature>
<evidence type="ECO:0000313" key="6">
    <source>
        <dbReference type="EMBL" id="MFC5729328.1"/>
    </source>
</evidence>
<comment type="subcellular location">
    <subcellularLocation>
        <location evidence="1">Cell envelope</location>
    </subcellularLocation>
</comment>
<keyword evidence="7" id="KW-1185">Reference proteome</keyword>
<dbReference type="InterPro" id="IPR028082">
    <property type="entry name" value="Peripla_BP_I"/>
</dbReference>
<feature type="domain" description="Periplasmic binding protein" evidence="5">
    <location>
        <begin position="92"/>
        <end position="332"/>
    </location>
</feature>
<dbReference type="CDD" id="cd01536">
    <property type="entry name" value="PBP1_ABC_sugar_binding-like"/>
    <property type="match status" value="1"/>
</dbReference>
<dbReference type="Proteomes" id="UP001596072">
    <property type="component" value="Unassembled WGS sequence"/>
</dbReference>
<name>A0ABW0ZGD8_9ACTN</name>
<dbReference type="Pfam" id="PF13407">
    <property type="entry name" value="Peripla_BP_4"/>
    <property type="match status" value="1"/>
</dbReference>
<evidence type="ECO:0000256" key="2">
    <source>
        <dbReference type="ARBA" id="ARBA00007639"/>
    </source>
</evidence>
<dbReference type="EMBL" id="JBHSNS010000004">
    <property type="protein sequence ID" value="MFC5729328.1"/>
    <property type="molecule type" value="Genomic_DNA"/>
</dbReference>
<evidence type="ECO:0000256" key="1">
    <source>
        <dbReference type="ARBA" id="ARBA00004196"/>
    </source>
</evidence>
<keyword evidence="3" id="KW-0732">Signal</keyword>
<sequence length="395" mass="41710">MDGNNGLGRQAGMDRRSLLRAGAGLLGGLTVVSLSSACSSGVNTGGDSASGVGSPTKTRPTDKFVRSDEAGEKSPLGFQLGLCMVQVEGAIKQFADAAQTAARPLDLETFVSVNVSNSAKAVSQMNSFLQRQVGALFVQDLNPAAQVPVLKNAINQGIGTFAFNMPSHLQMTASQYEIGKQQAEGVLDYIAKNLNNEAKLVHFNFDYNEAVAPRDKGWREVMANKPPGVEIVADIPGNPETQEQGNTAMASILQKDPDVNVVDGGDTLVLGALSALRAAGRGSDPDLALFGVNGDPQAVEEVKSGGPYKATYAFNFAILGTLLADMSDRWMNGLNIPQLAVVPAVPIDSPKAIDEYNRSIADPASVYETAEGTYFNLYGSTSYETRGTYFDGKVT</sequence>
<dbReference type="Gene3D" id="3.40.50.2300">
    <property type="match status" value="2"/>
</dbReference>
<dbReference type="InterPro" id="IPR025997">
    <property type="entry name" value="SBP_2_dom"/>
</dbReference>
<evidence type="ECO:0000313" key="7">
    <source>
        <dbReference type="Proteomes" id="UP001596072"/>
    </source>
</evidence>
<evidence type="ECO:0000256" key="3">
    <source>
        <dbReference type="ARBA" id="ARBA00022729"/>
    </source>
</evidence>
<proteinExistence type="inferred from homology"/>
<dbReference type="PANTHER" id="PTHR46847">
    <property type="entry name" value="D-ALLOSE-BINDING PERIPLASMIC PROTEIN-RELATED"/>
    <property type="match status" value="1"/>
</dbReference>
<reference evidence="7" key="1">
    <citation type="journal article" date="2019" name="Int. J. Syst. Evol. Microbiol.">
        <title>The Global Catalogue of Microorganisms (GCM) 10K type strain sequencing project: providing services to taxonomists for standard genome sequencing and annotation.</title>
        <authorList>
            <consortium name="The Broad Institute Genomics Platform"/>
            <consortium name="The Broad Institute Genome Sequencing Center for Infectious Disease"/>
            <person name="Wu L."/>
            <person name="Ma J."/>
        </authorList>
    </citation>
    <scope>NUCLEOTIDE SEQUENCE [LARGE SCALE GENOMIC DNA]</scope>
    <source>
        <strain evidence="7">YIM 94188</strain>
    </source>
</reference>
<evidence type="ECO:0000259" key="5">
    <source>
        <dbReference type="Pfam" id="PF13407"/>
    </source>
</evidence>
<dbReference type="RefSeq" id="WP_168798234.1">
    <property type="nucleotide sequence ID" value="NZ_JBHSNS010000004.1"/>
</dbReference>